<evidence type="ECO:0000313" key="2">
    <source>
        <dbReference type="Proteomes" id="UP001610432"/>
    </source>
</evidence>
<protein>
    <submittedName>
        <fullName evidence="1">Uncharacterized protein</fullName>
    </submittedName>
</protein>
<organism evidence="1 2">
    <name type="scientific">Aspergillus lucknowensis</name>
    <dbReference type="NCBI Taxonomy" id="176173"/>
    <lineage>
        <taxon>Eukaryota</taxon>
        <taxon>Fungi</taxon>
        <taxon>Dikarya</taxon>
        <taxon>Ascomycota</taxon>
        <taxon>Pezizomycotina</taxon>
        <taxon>Eurotiomycetes</taxon>
        <taxon>Eurotiomycetidae</taxon>
        <taxon>Eurotiales</taxon>
        <taxon>Aspergillaceae</taxon>
        <taxon>Aspergillus</taxon>
        <taxon>Aspergillus subgen. Nidulantes</taxon>
    </lineage>
</organism>
<evidence type="ECO:0000313" key="1">
    <source>
        <dbReference type="EMBL" id="KAL2872683.1"/>
    </source>
</evidence>
<sequence length="100" mass="11201">MPALSSLFLRRSGEPRAMPLLSFPVLEIYSRMPKQTRTLPAHVDSLFALGTRRSAYPPTQFHYPKCRVIVRSVSPSLKIPQGCFLTFIAPVGSSFFSTSR</sequence>
<dbReference type="GeneID" id="98142820"/>
<reference evidence="1 2" key="1">
    <citation type="submission" date="2024-07" db="EMBL/GenBank/DDBJ databases">
        <title>Section-level genome sequencing and comparative genomics of Aspergillus sections Usti and Cavernicolus.</title>
        <authorList>
            <consortium name="Lawrence Berkeley National Laboratory"/>
            <person name="Nybo J.L."/>
            <person name="Vesth T.C."/>
            <person name="Theobald S."/>
            <person name="Frisvad J.C."/>
            <person name="Larsen T.O."/>
            <person name="Kjaerboelling I."/>
            <person name="Rothschild-Mancinelli K."/>
            <person name="Lyhne E.K."/>
            <person name="Kogle M.E."/>
            <person name="Barry K."/>
            <person name="Clum A."/>
            <person name="Na H."/>
            <person name="Ledsgaard L."/>
            <person name="Lin J."/>
            <person name="Lipzen A."/>
            <person name="Kuo A."/>
            <person name="Riley R."/>
            <person name="Mondo S."/>
            <person name="Labutti K."/>
            <person name="Haridas S."/>
            <person name="Pangalinan J."/>
            <person name="Salamov A.A."/>
            <person name="Simmons B.A."/>
            <person name="Magnuson J.K."/>
            <person name="Chen J."/>
            <person name="Drula E."/>
            <person name="Henrissat B."/>
            <person name="Wiebenga A."/>
            <person name="Lubbers R.J."/>
            <person name="Gomes A.C."/>
            <person name="Macurrencykelacurrency M.R."/>
            <person name="Stajich J."/>
            <person name="Grigoriev I.V."/>
            <person name="Mortensen U.H."/>
            <person name="De Vries R.P."/>
            <person name="Baker S.E."/>
            <person name="Andersen M.R."/>
        </authorList>
    </citation>
    <scope>NUCLEOTIDE SEQUENCE [LARGE SCALE GENOMIC DNA]</scope>
    <source>
        <strain evidence="1 2">CBS 449.75</strain>
    </source>
</reference>
<gene>
    <name evidence="1" type="ORF">BJX67DRAFT_340109</name>
</gene>
<comment type="caution">
    <text evidence="1">The sequence shown here is derived from an EMBL/GenBank/DDBJ whole genome shotgun (WGS) entry which is preliminary data.</text>
</comment>
<proteinExistence type="predicted"/>
<dbReference type="Proteomes" id="UP001610432">
    <property type="component" value="Unassembled WGS sequence"/>
</dbReference>
<name>A0ABR4M7U7_9EURO</name>
<dbReference type="EMBL" id="JBFXLQ010000001">
    <property type="protein sequence ID" value="KAL2872683.1"/>
    <property type="molecule type" value="Genomic_DNA"/>
</dbReference>
<dbReference type="RefSeq" id="XP_070891661.1">
    <property type="nucleotide sequence ID" value="XM_071027748.1"/>
</dbReference>
<accession>A0ABR4M7U7</accession>
<keyword evidence="2" id="KW-1185">Reference proteome</keyword>